<dbReference type="Gene3D" id="3.20.20.70">
    <property type="entry name" value="Aldolase class I"/>
    <property type="match status" value="1"/>
</dbReference>
<dbReference type="GO" id="GO:0003852">
    <property type="term" value="F:2-isopropylmalate synthase activity"/>
    <property type="evidence" value="ECO:0007669"/>
    <property type="project" value="TreeGrafter"/>
</dbReference>
<gene>
    <name evidence="3" type="ORF">DW707_02300</name>
</gene>
<evidence type="ECO:0000313" key="4">
    <source>
        <dbReference type="Proteomes" id="UP000286271"/>
    </source>
</evidence>
<organism evidence="3 4">
    <name type="scientific">Roseburia inulinivorans</name>
    <dbReference type="NCBI Taxonomy" id="360807"/>
    <lineage>
        <taxon>Bacteria</taxon>
        <taxon>Bacillati</taxon>
        <taxon>Bacillota</taxon>
        <taxon>Clostridia</taxon>
        <taxon>Lachnospirales</taxon>
        <taxon>Lachnospiraceae</taxon>
        <taxon>Roseburia</taxon>
    </lineage>
</organism>
<dbReference type="InterPro" id="IPR050073">
    <property type="entry name" value="2-IPM_HCS-like"/>
</dbReference>
<dbReference type="SUPFAM" id="SSF51569">
    <property type="entry name" value="Aldolase"/>
    <property type="match status" value="1"/>
</dbReference>
<keyword evidence="3" id="KW-0808">Transferase</keyword>
<keyword evidence="3" id="KW-0670">Pyruvate</keyword>
<feature type="domain" description="Pyruvate carboxyltransferase" evidence="2">
    <location>
        <begin position="116"/>
        <end position="256"/>
    </location>
</feature>
<reference evidence="3 4" key="1">
    <citation type="submission" date="2018-08" db="EMBL/GenBank/DDBJ databases">
        <title>A genome reference for cultivated species of the human gut microbiota.</title>
        <authorList>
            <person name="Zou Y."/>
            <person name="Xue W."/>
            <person name="Luo G."/>
        </authorList>
    </citation>
    <scope>NUCLEOTIDE SEQUENCE [LARGE SCALE GENOMIC DNA]</scope>
    <source>
        <strain evidence="3 4">AM27-11</strain>
    </source>
</reference>
<protein>
    <submittedName>
        <fullName evidence="3">Pyruvate carboxyltransferase</fullName>
    </submittedName>
</protein>
<evidence type="ECO:0000256" key="1">
    <source>
        <dbReference type="ARBA" id="ARBA00023211"/>
    </source>
</evidence>
<sequence>MKSIKILDCTLRDGGCVNNFNFGIDYMKQILHSLEAAGVEYIECGYIDEKNGTETGRTQYCSEEAIRDHFLTEKKPGVTYLAMIDYGKYDVNNLPQRTEKDIDGIRLCFHKKDRHNMVEKAKIIMEKGYKVYIQPMIVMRYTDQELLELIQEVNQELPDAEAFYIVDSFGEMRANDMDRLINLVDHNLIPTMTLGFHSHNNLQLSYSNAITFIDFHTERARMADVSIMGMGKGAGNLNTELFAEHLNLYFEKQYHIQPLLEVIDTVINQIHSEFYWGYSVEYYLSSINHCTPSYAGHFFKKHMLSIDQVSDLLKMLPEEKKLSFDKAFADQLYLEYNEKKQYDDSETLKVLQESMKGKKVLLTAPGKHLLDADEQIRKMLDDAEVVSIALNYYKAYNTDYVLATKQEIYESAVADHKNIIVTSNVSQNTSEHIQVINYKEWIKVDEGVNDSAIVIMLNLLKALQVKEVYLAGFDGFSANINDNYVDKALRRPVSDEQAKERNESIKKFINGMKNAMEIHFMTESMYNKD</sequence>
<proteinExistence type="predicted"/>
<dbReference type="PANTHER" id="PTHR10277">
    <property type="entry name" value="HOMOCITRATE SYNTHASE-RELATED"/>
    <property type="match status" value="1"/>
</dbReference>
<dbReference type="Pfam" id="PF00682">
    <property type="entry name" value="HMGL-like"/>
    <property type="match status" value="1"/>
</dbReference>
<dbReference type="CDD" id="cd07944">
    <property type="entry name" value="DRE_TIM_HOA_like"/>
    <property type="match status" value="1"/>
</dbReference>
<evidence type="ECO:0000313" key="3">
    <source>
        <dbReference type="EMBL" id="RHF00056.1"/>
    </source>
</evidence>
<accession>A0A3R5WSE5</accession>
<dbReference type="AlphaFoldDB" id="A0A3R5WSE5"/>
<name>A0A3R5WSE5_9FIRM</name>
<dbReference type="GO" id="GO:0009098">
    <property type="term" value="P:L-leucine biosynthetic process"/>
    <property type="evidence" value="ECO:0007669"/>
    <property type="project" value="TreeGrafter"/>
</dbReference>
<dbReference type="RefSeq" id="WP_118587208.1">
    <property type="nucleotide sequence ID" value="NZ_QRVS01000025.1"/>
</dbReference>
<dbReference type="PANTHER" id="PTHR10277:SF9">
    <property type="entry name" value="2-ISOPROPYLMALATE SYNTHASE 1, CHLOROPLASTIC-RELATED"/>
    <property type="match status" value="1"/>
</dbReference>
<dbReference type="InterPro" id="IPR000891">
    <property type="entry name" value="PYR_CT"/>
</dbReference>
<keyword evidence="1" id="KW-0464">Manganese</keyword>
<dbReference type="EMBL" id="QSKW01000002">
    <property type="protein sequence ID" value="RHF00056.1"/>
    <property type="molecule type" value="Genomic_DNA"/>
</dbReference>
<dbReference type="Proteomes" id="UP000286271">
    <property type="component" value="Unassembled WGS sequence"/>
</dbReference>
<dbReference type="InterPro" id="IPR013785">
    <property type="entry name" value="Aldolase_TIM"/>
</dbReference>
<evidence type="ECO:0000259" key="2">
    <source>
        <dbReference type="Pfam" id="PF00682"/>
    </source>
</evidence>
<comment type="caution">
    <text evidence="3">The sequence shown here is derived from an EMBL/GenBank/DDBJ whole genome shotgun (WGS) entry which is preliminary data.</text>
</comment>